<feature type="domain" description="PucR C-terminal helix-turn-helix" evidence="3">
    <location>
        <begin position="483"/>
        <end position="538"/>
    </location>
</feature>
<protein>
    <recommendedName>
        <fullName evidence="7">PucR family transcriptional regulator</fullName>
    </recommendedName>
</protein>
<evidence type="ECO:0000259" key="3">
    <source>
        <dbReference type="Pfam" id="PF13556"/>
    </source>
</evidence>
<evidence type="ECO:0000256" key="1">
    <source>
        <dbReference type="ARBA" id="ARBA00006754"/>
    </source>
</evidence>
<evidence type="ECO:0008006" key="7">
    <source>
        <dbReference type="Google" id="ProtNLM"/>
    </source>
</evidence>
<feature type="domain" description="CdaR GGDEF-like" evidence="4">
    <location>
        <begin position="300"/>
        <end position="425"/>
    </location>
</feature>
<dbReference type="PANTHER" id="PTHR33744:SF1">
    <property type="entry name" value="DNA-BINDING TRANSCRIPTIONAL ACTIVATOR ADER"/>
    <property type="match status" value="1"/>
</dbReference>
<dbReference type="Pfam" id="PF17853">
    <property type="entry name" value="GGDEF_2"/>
    <property type="match status" value="1"/>
</dbReference>
<dbReference type="Pfam" id="PF07905">
    <property type="entry name" value="PucR"/>
    <property type="match status" value="1"/>
</dbReference>
<comment type="caution">
    <text evidence="5">The sequence shown here is derived from an EMBL/GenBank/DDBJ whole genome shotgun (WGS) entry which is preliminary data.</text>
</comment>
<comment type="similarity">
    <text evidence="1">Belongs to the CdaR family.</text>
</comment>
<proteinExistence type="inferred from homology"/>
<dbReference type="Gene3D" id="1.10.10.2840">
    <property type="entry name" value="PucR C-terminal helix-turn-helix domain"/>
    <property type="match status" value="1"/>
</dbReference>
<dbReference type="OrthoDB" id="142218at2"/>
<dbReference type="EMBL" id="PDOD01000001">
    <property type="protein sequence ID" value="PYZ94591.1"/>
    <property type="molecule type" value="Genomic_DNA"/>
</dbReference>
<dbReference type="InterPro" id="IPR051448">
    <property type="entry name" value="CdaR-like_regulators"/>
</dbReference>
<accession>A0A323TI69</accession>
<dbReference type="InterPro" id="IPR042070">
    <property type="entry name" value="PucR_C-HTH_sf"/>
</dbReference>
<dbReference type="Pfam" id="PF13556">
    <property type="entry name" value="HTH_30"/>
    <property type="match status" value="1"/>
</dbReference>
<dbReference type="InterPro" id="IPR012914">
    <property type="entry name" value="PucR_dom"/>
</dbReference>
<reference evidence="5 6" key="1">
    <citation type="submission" date="2017-10" db="EMBL/GenBank/DDBJ databases">
        <title>Bacillus sp. nov., a halophilic bacterium isolated from a Keqin Lake.</title>
        <authorList>
            <person name="Wang H."/>
        </authorList>
    </citation>
    <scope>NUCLEOTIDE SEQUENCE [LARGE SCALE GENOMIC DNA]</scope>
    <source>
        <strain evidence="5 6">KQ-12</strain>
    </source>
</reference>
<dbReference type="RefSeq" id="WP_110608224.1">
    <property type="nucleotide sequence ID" value="NZ_PDOD01000001.1"/>
</dbReference>
<evidence type="ECO:0000313" key="5">
    <source>
        <dbReference type="EMBL" id="PYZ94591.1"/>
    </source>
</evidence>
<dbReference type="AlphaFoldDB" id="A0A323TI69"/>
<gene>
    <name evidence="5" type="ORF">CR194_03405</name>
</gene>
<evidence type="ECO:0000259" key="4">
    <source>
        <dbReference type="Pfam" id="PF17853"/>
    </source>
</evidence>
<sequence length="547" mass="63012">MLTIHEAMALPAFEQTTLIAGDKGADQTIKWVTTIEIIEDISRFQDGEFIITTGFGLVDDVMYQKRFIELMRSKKLAGLAVYTGFYLSDIPQIFIDEANAQQLPLIEIPSSINFSTITKALLEQIANKQIRLLENSLRVHQEMTKLAFSLDGLDHTLKKISPLTKASIYVFNDSNHFISSVKKTAHEMEINNQELAIKDEVLDLDQLFFSLEDSTCSPFIIGNYICSASKIEAKAFTYGYLLMIHLKTDWSEMEMVISDHISTLIGIELVKQYAVDETKVRIQGEFVDEILNKEHFQVQDALKRGRRLGYDLSLPHQVVYIKLPEQTEGQTAQATAASQLHYSLSLIFQEDHRQVILLPKINECYALIQVDMNSLIDENRHLLTQMDLIQNKWLQHHKEPLLFGIGRPYSDLRMLSESARQAENAVYYSHLLLHHTQTVFFDDLGFYQVLIQMENAGVSLQNYYEQYLGELVHPKHTRKDYILTLETYLANNCNLQQTSAQLYIHRHTLKYRLKQIEKKTGIQLSSPDARLNLHLAIVAYKFTEWKK</sequence>
<organism evidence="5 6">
    <name type="scientific">Salipaludibacillus keqinensis</name>
    <dbReference type="NCBI Taxonomy" id="2045207"/>
    <lineage>
        <taxon>Bacteria</taxon>
        <taxon>Bacillati</taxon>
        <taxon>Bacillota</taxon>
        <taxon>Bacilli</taxon>
        <taxon>Bacillales</taxon>
        <taxon>Bacillaceae</taxon>
    </lineage>
</organism>
<evidence type="ECO:0000259" key="2">
    <source>
        <dbReference type="Pfam" id="PF07905"/>
    </source>
</evidence>
<dbReference type="InterPro" id="IPR025736">
    <property type="entry name" value="PucR_C-HTH_dom"/>
</dbReference>
<dbReference type="PANTHER" id="PTHR33744">
    <property type="entry name" value="CARBOHYDRATE DIACID REGULATOR"/>
    <property type="match status" value="1"/>
</dbReference>
<dbReference type="InterPro" id="IPR041522">
    <property type="entry name" value="CdaR_GGDEF"/>
</dbReference>
<dbReference type="Proteomes" id="UP000248214">
    <property type="component" value="Unassembled WGS sequence"/>
</dbReference>
<name>A0A323TI69_9BACI</name>
<feature type="domain" description="Purine catabolism PurC-like" evidence="2">
    <location>
        <begin position="7"/>
        <end position="125"/>
    </location>
</feature>
<evidence type="ECO:0000313" key="6">
    <source>
        <dbReference type="Proteomes" id="UP000248214"/>
    </source>
</evidence>
<keyword evidence="6" id="KW-1185">Reference proteome</keyword>